<gene>
    <name evidence="1" type="ORF">NCTC13156_00180</name>
</gene>
<dbReference type="InterPro" id="IPR049811">
    <property type="entry name" value="MJ1673-like_dom"/>
</dbReference>
<evidence type="ECO:0000313" key="1">
    <source>
        <dbReference type="EMBL" id="STQ87368.1"/>
    </source>
</evidence>
<reference evidence="1 2" key="1">
    <citation type="submission" date="2018-06" db="EMBL/GenBank/DDBJ databases">
        <authorList>
            <consortium name="Pathogen Informatics"/>
            <person name="Doyle S."/>
        </authorList>
    </citation>
    <scope>NUCLEOTIDE SEQUENCE [LARGE SCALE GENOMIC DNA]</scope>
    <source>
        <strain evidence="1 2">NCTC13156</strain>
    </source>
</reference>
<dbReference type="NCBIfam" id="NF040559">
    <property type="entry name" value="CAS_Csx20"/>
    <property type="match status" value="1"/>
</dbReference>
<accession>A0A377PWM9</accession>
<organism evidence="1 2">
    <name type="scientific">Helicobacter pullorum</name>
    <dbReference type="NCBI Taxonomy" id="35818"/>
    <lineage>
        <taxon>Bacteria</taxon>
        <taxon>Pseudomonadati</taxon>
        <taxon>Campylobacterota</taxon>
        <taxon>Epsilonproteobacteria</taxon>
        <taxon>Campylobacterales</taxon>
        <taxon>Helicobacteraceae</taxon>
        <taxon>Helicobacter</taxon>
    </lineage>
</organism>
<dbReference type="Proteomes" id="UP000255269">
    <property type="component" value="Unassembled WGS sequence"/>
</dbReference>
<name>A0A377PWM9_9HELI</name>
<dbReference type="EMBL" id="UGJF01000001">
    <property type="protein sequence ID" value="STQ87368.1"/>
    <property type="molecule type" value="Genomic_DNA"/>
</dbReference>
<sequence length="122" mass="14067">MKLFTLLNHALTPTQKDQLQTMGITKIISISDKKWSAIPPYLETLDEFLKPYQQTLKAQAQKGDYLLVQGDFGATYQMVNYSKSLELIPIYATTKRISKETTLKNGTIQKQTLFTHCIFRKY</sequence>
<protein>
    <submittedName>
        <fullName evidence="1">Uncharacterized protein</fullName>
    </submittedName>
</protein>
<evidence type="ECO:0000313" key="2">
    <source>
        <dbReference type="Proteomes" id="UP000255269"/>
    </source>
</evidence>
<proteinExistence type="predicted"/>
<dbReference type="AlphaFoldDB" id="A0A377PWM9"/>
<dbReference type="RefSeq" id="WP_060661284.1">
    <property type="nucleotide sequence ID" value="NZ_JNOA01000019.1"/>
</dbReference>